<dbReference type="AlphaFoldDB" id="A0AAV4DV34"/>
<evidence type="ECO:0000313" key="3">
    <source>
        <dbReference type="Proteomes" id="UP000735302"/>
    </source>
</evidence>
<organism evidence="2 3">
    <name type="scientific">Plakobranchus ocellatus</name>
    <dbReference type="NCBI Taxonomy" id="259542"/>
    <lineage>
        <taxon>Eukaryota</taxon>
        <taxon>Metazoa</taxon>
        <taxon>Spiralia</taxon>
        <taxon>Lophotrochozoa</taxon>
        <taxon>Mollusca</taxon>
        <taxon>Gastropoda</taxon>
        <taxon>Heterobranchia</taxon>
        <taxon>Euthyneura</taxon>
        <taxon>Panpulmonata</taxon>
        <taxon>Sacoglossa</taxon>
        <taxon>Placobranchoidea</taxon>
        <taxon>Plakobranchidae</taxon>
        <taxon>Plakobranchus</taxon>
    </lineage>
</organism>
<feature type="region of interest" description="Disordered" evidence="1">
    <location>
        <begin position="29"/>
        <end position="70"/>
    </location>
</feature>
<keyword evidence="3" id="KW-1185">Reference proteome</keyword>
<name>A0AAV4DV34_9GAST</name>
<sequence length="70" mass="7722">MHPARPVDLRLLGLRQAKGLVAGLELRASTCIEDGDGDENGNDDDDDFDDDDDDDDDDDCDVVDDDLSRR</sequence>
<gene>
    <name evidence="2" type="ORF">PoB_007451500</name>
</gene>
<dbReference type="EMBL" id="BLXT01008368">
    <property type="protein sequence ID" value="GFO48010.1"/>
    <property type="molecule type" value="Genomic_DNA"/>
</dbReference>
<reference evidence="2 3" key="1">
    <citation type="journal article" date="2021" name="Elife">
        <title>Chloroplast acquisition without the gene transfer in kleptoplastic sea slugs, Plakobranchus ocellatus.</title>
        <authorList>
            <person name="Maeda T."/>
            <person name="Takahashi S."/>
            <person name="Yoshida T."/>
            <person name="Shimamura S."/>
            <person name="Takaki Y."/>
            <person name="Nagai Y."/>
            <person name="Toyoda A."/>
            <person name="Suzuki Y."/>
            <person name="Arimoto A."/>
            <person name="Ishii H."/>
            <person name="Satoh N."/>
            <person name="Nishiyama T."/>
            <person name="Hasebe M."/>
            <person name="Maruyama T."/>
            <person name="Minagawa J."/>
            <person name="Obokata J."/>
            <person name="Shigenobu S."/>
        </authorList>
    </citation>
    <scope>NUCLEOTIDE SEQUENCE [LARGE SCALE GENOMIC DNA]</scope>
</reference>
<evidence type="ECO:0000313" key="2">
    <source>
        <dbReference type="EMBL" id="GFO48010.1"/>
    </source>
</evidence>
<feature type="compositionally biased region" description="Acidic residues" evidence="1">
    <location>
        <begin position="33"/>
        <end position="70"/>
    </location>
</feature>
<accession>A0AAV4DV34</accession>
<protein>
    <submittedName>
        <fullName evidence="2">Uncharacterized protein</fullName>
    </submittedName>
</protein>
<evidence type="ECO:0000256" key="1">
    <source>
        <dbReference type="SAM" id="MobiDB-lite"/>
    </source>
</evidence>
<comment type="caution">
    <text evidence="2">The sequence shown here is derived from an EMBL/GenBank/DDBJ whole genome shotgun (WGS) entry which is preliminary data.</text>
</comment>
<proteinExistence type="predicted"/>
<dbReference type="Proteomes" id="UP000735302">
    <property type="component" value="Unassembled WGS sequence"/>
</dbReference>